<comment type="caution">
    <text evidence="1">The sequence shown here is derived from an EMBL/GenBank/DDBJ whole genome shotgun (WGS) entry which is preliminary data.</text>
</comment>
<protein>
    <recommendedName>
        <fullName evidence="3">F-box domain-containing protein</fullName>
    </recommendedName>
</protein>
<gene>
    <name evidence="1" type="ORF">AAE3_LOCUS12919</name>
</gene>
<evidence type="ECO:0000313" key="2">
    <source>
        <dbReference type="Proteomes" id="UP000467700"/>
    </source>
</evidence>
<dbReference type="EMBL" id="CACVBS010000094">
    <property type="protein sequence ID" value="CAA7270673.1"/>
    <property type="molecule type" value="Genomic_DNA"/>
</dbReference>
<evidence type="ECO:0000313" key="1">
    <source>
        <dbReference type="EMBL" id="CAA7270673.1"/>
    </source>
</evidence>
<dbReference type="Proteomes" id="UP000467700">
    <property type="component" value="Unassembled WGS sequence"/>
</dbReference>
<accession>A0A8S0XT21</accession>
<name>A0A8S0XT21_CYCAE</name>
<evidence type="ECO:0008006" key="3">
    <source>
        <dbReference type="Google" id="ProtNLM"/>
    </source>
</evidence>
<reference evidence="1 2" key="1">
    <citation type="submission" date="2020-01" db="EMBL/GenBank/DDBJ databases">
        <authorList>
            <person name="Gupta K D."/>
        </authorList>
    </citation>
    <scope>NUCLEOTIDE SEQUENCE [LARGE SCALE GENOMIC DNA]</scope>
</reference>
<dbReference type="OrthoDB" id="3001771at2759"/>
<dbReference type="AlphaFoldDB" id="A0A8S0XT21"/>
<keyword evidence="2" id="KW-1185">Reference proteome</keyword>
<proteinExistence type="predicted"/>
<organism evidence="1 2">
    <name type="scientific">Cyclocybe aegerita</name>
    <name type="common">Black poplar mushroom</name>
    <name type="synonym">Agrocybe aegerita</name>
    <dbReference type="NCBI Taxonomy" id="1973307"/>
    <lineage>
        <taxon>Eukaryota</taxon>
        <taxon>Fungi</taxon>
        <taxon>Dikarya</taxon>
        <taxon>Basidiomycota</taxon>
        <taxon>Agaricomycotina</taxon>
        <taxon>Agaricomycetes</taxon>
        <taxon>Agaricomycetidae</taxon>
        <taxon>Agaricales</taxon>
        <taxon>Agaricineae</taxon>
        <taxon>Bolbitiaceae</taxon>
        <taxon>Cyclocybe</taxon>
    </lineage>
</organism>
<sequence length="512" mass="58855">MCKSSSFMEWLPPELLTIIFSYVHEDSRSLFKEINDRISAEKRLEMNPEKPDILKRSELTVARSNAQRYLASSSCFPFAPAAVFNRWRNVLCCSPAFWEQVVWFIDSNPTSVEEAKAHLARTRGLPIDITITRREDLITAWSEARERARVWTFMDILLPEAHRWRSLHIDVASSSSLPIIATEFTVKAPLLQLISFNCERDRPPTKDNMHNGYQSYLNRVALSMDESFPVLTVLVLDGLNFAYCCEERRFWVGLETKLEQLAVINYRPGVVLDKVTVVKAFERISSVTTLLSLKFVNVRFAPPRPIYPDDPPFVPFDIDFVEDLVLDTIDPEPLLEIFERCIFHSLHFLHIARCPDLPIGLLGDLDQQLRFLSFDDLPPTVNLEGFVTDLRSRALFFANCPLVSDSFLEYLTRYKDVATQPGAATVYPGGRRFACPNLNALIMHHCKDFSVESMKNTIEKRRFFLDAEGPPLPVMVRPDLQFVFMKGCIQDRLSEEDLAWFKKQVPEFAIEA</sequence>